<accession>C6XJC9</accession>
<dbReference type="eggNOG" id="COG1136">
    <property type="taxonomic scope" value="Bacteria"/>
</dbReference>
<gene>
    <name evidence="5" type="ordered locus">Hbal_1536</name>
</gene>
<dbReference type="PROSITE" id="PS50893">
    <property type="entry name" value="ABC_TRANSPORTER_2"/>
    <property type="match status" value="1"/>
</dbReference>
<keyword evidence="2" id="KW-0547">Nucleotide-binding</keyword>
<dbReference type="InterPro" id="IPR003439">
    <property type="entry name" value="ABC_transporter-like_ATP-bd"/>
</dbReference>
<evidence type="ECO:0000256" key="1">
    <source>
        <dbReference type="ARBA" id="ARBA00022448"/>
    </source>
</evidence>
<dbReference type="STRING" id="582402.Hbal_1536"/>
<evidence type="ECO:0000259" key="4">
    <source>
        <dbReference type="PROSITE" id="PS50893"/>
    </source>
</evidence>
<keyword evidence="6" id="KW-1185">Reference proteome</keyword>
<dbReference type="AlphaFoldDB" id="C6XJC9"/>
<dbReference type="SUPFAM" id="SSF52540">
    <property type="entry name" value="P-loop containing nucleoside triphosphate hydrolases"/>
    <property type="match status" value="1"/>
</dbReference>
<evidence type="ECO:0000256" key="3">
    <source>
        <dbReference type="ARBA" id="ARBA00022840"/>
    </source>
</evidence>
<dbReference type="Pfam" id="PF00005">
    <property type="entry name" value="ABC_tran"/>
    <property type="match status" value="1"/>
</dbReference>
<dbReference type="InterPro" id="IPR003593">
    <property type="entry name" value="AAA+_ATPase"/>
</dbReference>
<keyword evidence="1" id="KW-0813">Transport</keyword>
<dbReference type="GO" id="GO:0016887">
    <property type="term" value="F:ATP hydrolysis activity"/>
    <property type="evidence" value="ECO:0007669"/>
    <property type="project" value="InterPro"/>
</dbReference>
<name>C6XJC9_HIRBI</name>
<sequence>MTTLDEAIRITDLKFGWKNDQTTLAIPSLVIEKGSRTFLKGDSGSGKSTLLGIIAGILIPQSGSIEVFQENIVDYSSSKRDKFRAEQMGIIFQMFNLLPYLSICENICLPCRFSKSRARTAKIANGTIEESGKDLLNQLGLDPNIYWSRPVSELSVGQQQRVAAARALIGGPNLVIADEPTSALDTKNRDSFINLLSEITTTHNSTLLFVSHDESLANQFEHIIDLSQINQFSGELIQ</sequence>
<keyword evidence="3" id="KW-0067">ATP-binding</keyword>
<reference evidence="6" key="1">
    <citation type="journal article" date="2011" name="J. Bacteriol.">
        <title>Genome sequences of eight morphologically diverse alphaproteobacteria.</title>
        <authorList>
            <consortium name="US DOE Joint Genome Institute"/>
            <person name="Brown P.J."/>
            <person name="Kysela D.T."/>
            <person name="Buechlein A."/>
            <person name="Hemmerich C."/>
            <person name="Brun Y.V."/>
        </authorList>
    </citation>
    <scope>NUCLEOTIDE SEQUENCE [LARGE SCALE GENOMIC DNA]</scope>
    <source>
        <strain evidence="6">ATCC 49814 / DSM 5838 / IFAM 1418</strain>
    </source>
</reference>
<dbReference type="Gene3D" id="3.40.50.300">
    <property type="entry name" value="P-loop containing nucleotide triphosphate hydrolases"/>
    <property type="match status" value="1"/>
</dbReference>
<proteinExistence type="predicted"/>
<dbReference type="Proteomes" id="UP000002745">
    <property type="component" value="Chromosome"/>
</dbReference>
<dbReference type="PANTHER" id="PTHR24220:SF611">
    <property type="entry name" value="ATP-BINDING COMPONENT OF ABC TRANSPORTER-RELATED"/>
    <property type="match status" value="1"/>
</dbReference>
<dbReference type="KEGG" id="hba:Hbal_1536"/>
<dbReference type="InterPro" id="IPR027417">
    <property type="entry name" value="P-loop_NTPase"/>
</dbReference>
<dbReference type="GO" id="GO:0005886">
    <property type="term" value="C:plasma membrane"/>
    <property type="evidence" value="ECO:0007669"/>
    <property type="project" value="TreeGrafter"/>
</dbReference>
<dbReference type="HOGENOM" id="CLU_000604_1_22_5"/>
<dbReference type="GO" id="GO:0022857">
    <property type="term" value="F:transmembrane transporter activity"/>
    <property type="evidence" value="ECO:0007669"/>
    <property type="project" value="TreeGrafter"/>
</dbReference>
<organism evidence="5 6">
    <name type="scientific">Hirschia baltica (strain ATCC 49814 / DSM 5838 / IFAM 1418)</name>
    <dbReference type="NCBI Taxonomy" id="582402"/>
    <lineage>
        <taxon>Bacteria</taxon>
        <taxon>Pseudomonadati</taxon>
        <taxon>Pseudomonadota</taxon>
        <taxon>Alphaproteobacteria</taxon>
        <taxon>Hyphomonadales</taxon>
        <taxon>Hyphomonadaceae</taxon>
        <taxon>Hirschia</taxon>
    </lineage>
</organism>
<dbReference type="InterPro" id="IPR015854">
    <property type="entry name" value="ABC_transpr_LolD-like"/>
</dbReference>
<dbReference type="SMART" id="SM00382">
    <property type="entry name" value="AAA"/>
    <property type="match status" value="1"/>
</dbReference>
<evidence type="ECO:0000313" key="5">
    <source>
        <dbReference type="EMBL" id="ACT59224.1"/>
    </source>
</evidence>
<dbReference type="EMBL" id="CP001678">
    <property type="protein sequence ID" value="ACT59224.1"/>
    <property type="molecule type" value="Genomic_DNA"/>
</dbReference>
<dbReference type="CDD" id="cd03255">
    <property type="entry name" value="ABC_MJ0796_LolCDE_FtsE"/>
    <property type="match status" value="1"/>
</dbReference>
<dbReference type="InterPro" id="IPR017911">
    <property type="entry name" value="MacB-like_ATP-bd"/>
</dbReference>
<dbReference type="GO" id="GO:0005524">
    <property type="term" value="F:ATP binding"/>
    <property type="evidence" value="ECO:0007669"/>
    <property type="project" value="UniProtKB-KW"/>
</dbReference>
<protein>
    <submittedName>
        <fullName evidence="5">ABC transporter related</fullName>
    </submittedName>
</protein>
<evidence type="ECO:0000256" key="2">
    <source>
        <dbReference type="ARBA" id="ARBA00022741"/>
    </source>
</evidence>
<dbReference type="PANTHER" id="PTHR24220">
    <property type="entry name" value="IMPORT ATP-BINDING PROTEIN"/>
    <property type="match status" value="1"/>
</dbReference>
<dbReference type="OrthoDB" id="7627620at2"/>
<dbReference type="RefSeq" id="WP_015827374.1">
    <property type="nucleotide sequence ID" value="NC_012982.1"/>
</dbReference>
<feature type="domain" description="ABC transporter" evidence="4">
    <location>
        <begin position="8"/>
        <end position="237"/>
    </location>
</feature>
<evidence type="ECO:0000313" key="6">
    <source>
        <dbReference type="Proteomes" id="UP000002745"/>
    </source>
</evidence>